<proteinExistence type="predicted"/>
<dbReference type="EMBL" id="PIPP01000005">
    <property type="protein sequence ID" value="RUO36034.1"/>
    <property type="molecule type" value="Genomic_DNA"/>
</dbReference>
<protein>
    <submittedName>
        <fullName evidence="2">Uncharacterized protein</fullName>
    </submittedName>
</protein>
<dbReference type="RefSeq" id="WP_126808532.1">
    <property type="nucleotide sequence ID" value="NZ_PIPP01000005.1"/>
</dbReference>
<evidence type="ECO:0000313" key="2">
    <source>
        <dbReference type="EMBL" id="RUO36034.1"/>
    </source>
</evidence>
<feature type="region of interest" description="Disordered" evidence="1">
    <location>
        <begin position="1"/>
        <end position="23"/>
    </location>
</feature>
<name>A0A432WQI6_9GAMM</name>
<accession>A0A432WQI6</accession>
<dbReference type="Proteomes" id="UP000286934">
    <property type="component" value="Unassembled WGS sequence"/>
</dbReference>
<evidence type="ECO:0000313" key="3">
    <source>
        <dbReference type="Proteomes" id="UP000286934"/>
    </source>
</evidence>
<reference evidence="3" key="1">
    <citation type="journal article" date="2018" name="Front. Microbiol.">
        <title>Genome-Based Analysis Reveals the Taxonomy and Diversity of the Family Idiomarinaceae.</title>
        <authorList>
            <person name="Liu Y."/>
            <person name="Lai Q."/>
            <person name="Shao Z."/>
        </authorList>
    </citation>
    <scope>NUCLEOTIDE SEQUENCE [LARGE SCALE GENOMIC DNA]</scope>
    <source>
        <strain evidence="3">AIS</strain>
    </source>
</reference>
<dbReference type="OrthoDB" id="6236672at2"/>
<evidence type="ECO:0000256" key="1">
    <source>
        <dbReference type="SAM" id="MobiDB-lite"/>
    </source>
</evidence>
<organism evidence="2 3">
    <name type="scientific">Aliidiomarina shirensis</name>
    <dbReference type="NCBI Taxonomy" id="1048642"/>
    <lineage>
        <taxon>Bacteria</taxon>
        <taxon>Pseudomonadati</taxon>
        <taxon>Pseudomonadota</taxon>
        <taxon>Gammaproteobacteria</taxon>
        <taxon>Alteromonadales</taxon>
        <taxon>Idiomarinaceae</taxon>
        <taxon>Aliidiomarina</taxon>
    </lineage>
</organism>
<sequence>MSSDQAAGLRDWATKNRTPDSAASPEYSLVVIGLPSRGDGDTQAVRKQLSRLAEQGRRWVGDPESWELIPAEFVHTDMQELAERFPRWALWVEPDTNGFQRAYNAMRKLHVSGGPQRILLLHPPVVSTRGLINNVRECARNFFNLDLICVRYSSESMNTESGT</sequence>
<gene>
    <name evidence="2" type="ORF">CWE13_10890</name>
</gene>
<keyword evidence="3" id="KW-1185">Reference proteome</keyword>
<comment type="caution">
    <text evidence="2">The sequence shown here is derived from an EMBL/GenBank/DDBJ whole genome shotgun (WGS) entry which is preliminary data.</text>
</comment>
<dbReference type="AlphaFoldDB" id="A0A432WQI6"/>